<organism evidence="2 3">
    <name type="scientific">Ladona fulva</name>
    <name type="common">Scarce chaser dragonfly</name>
    <name type="synonym">Libellula fulva</name>
    <dbReference type="NCBI Taxonomy" id="123851"/>
    <lineage>
        <taxon>Eukaryota</taxon>
        <taxon>Metazoa</taxon>
        <taxon>Ecdysozoa</taxon>
        <taxon>Arthropoda</taxon>
        <taxon>Hexapoda</taxon>
        <taxon>Insecta</taxon>
        <taxon>Pterygota</taxon>
        <taxon>Palaeoptera</taxon>
        <taxon>Odonata</taxon>
        <taxon>Epiprocta</taxon>
        <taxon>Anisoptera</taxon>
        <taxon>Libelluloidea</taxon>
        <taxon>Libellulidae</taxon>
        <taxon>Ladona</taxon>
    </lineage>
</organism>
<name>A0A8K0JY87_LADFU</name>
<dbReference type="AlphaFoldDB" id="A0A8K0JY87"/>
<accession>A0A8K0JY87</accession>
<evidence type="ECO:0000256" key="1">
    <source>
        <dbReference type="SAM" id="SignalP"/>
    </source>
</evidence>
<keyword evidence="1" id="KW-0732">Signal</keyword>
<protein>
    <submittedName>
        <fullName evidence="2">Uncharacterized protein</fullName>
    </submittedName>
</protein>
<evidence type="ECO:0000313" key="3">
    <source>
        <dbReference type="Proteomes" id="UP000792457"/>
    </source>
</evidence>
<reference evidence="2" key="1">
    <citation type="submission" date="2013-04" db="EMBL/GenBank/DDBJ databases">
        <authorList>
            <person name="Qu J."/>
            <person name="Murali S.C."/>
            <person name="Bandaranaike D."/>
            <person name="Bellair M."/>
            <person name="Blankenburg K."/>
            <person name="Chao H."/>
            <person name="Dinh H."/>
            <person name="Doddapaneni H."/>
            <person name="Downs B."/>
            <person name="Dugan-Rocha S."/>
            <person name="Elkadiri S."/>
            <person name="Gnanaolivu R.D."/>
            <person name="Hernandez B."/>
            <person name="Javaid M."/>
            <person name="Jayaseelan J.C."/>
            <person name="Lee S."/>
            <person name="Li M."/>
            <person name="Ming W."/>
            <person name="Munidasa M."/>
            <person name="Muniz J."/>
            <person name="Nguyen L."/>
            <person name="Ongeri F."/>
            <person name="Osuji N."/>
            <person name="Pu L.-L."/>
            <person name="Puazo M."/>
            <person name="Qu C."/>
            <person name="Quiroz J."/>
            <person name="Raj R."/>
            <person name="Weissenberger G."/>
            <person name="Xin Y."/>
            <person name="Zou X."/>
            <person name="Han Y."/>
            <person name="Richards S."/>
            <person name="Worley K."/>
            <person name="Muzny D."/>
            <person name="Gibbs R."/>
        </authorList>
    </citation>
    <scope>NUCLEOTIDE SEQUENCE</scope>
    <source>
        <strain evidence="2">Sampled in the wild</strain>
    </source>
</reference>
<keyword evidence="3" id="KW-1185">Reference proteome</keyword>
<sequence length="127" mass="13841">MKVGLTCVLAVALVAFPADIKGDWPFSPSWPFQHSRFPNTWAPSGAWASTWKNMMNPMSDSAESMEHDPEAEMLPEAIGGTLGGAGGPGWVDFAPSIFRPKFPTSFADLFGNGGFGRPNRRIPWWKG</sequence>
<proteinExistence type="predicted"/>
<reference evidence="2" key="2">
    <citation type="submission" date="2017-10" db="EMBL/GenBank/DDBJ databases">
        <title>Ladona fulva Genome sequencing and assembly.</title>
        <authorList>
            <person name="Murali S."/>
            <person name="Richards S."/>
            <person name="Bandaranaike D."/>
            <person name="Bellair M."/>
            <person name="Blankenburg K."/>
            <person name="Chao H."/>
            <person name="Dinh H."/>
            <person name="Doddapaneni H."/>
            <person name="Dugan-Rocha S."/>
            <person name="Elkadiri S."/>
            <person name="Gnanaolivu R."/>
            <person name="Hernandez B."/>
            <person name="Skinner E."/>
            <person name="Javaid M."/>
            <person name="Lee S."/>
            <person name="Li M."/>
            <person name="Ming W."/>
            <person name="Munidasa M."/>
            <person name="Muniz J."/>
            <person name="Nguyen L."/>
            <person name="Hughes D."/>
            <person name="Osuji N."/>
            <person name="Pu L.-L."/>
            <person name="Puazo M."/>
            <person name="Qu C."/>
            <person name="Quiroz J."/>
            <person name="Raj R."/>
            <person name="Weissenberger G."/>
            <person name="Xin Y."/>
            <person name="Zou X."/>
            <person name="Han Y."/>
            <person name="Worley K."/>
            <person name="Muzny D."/>
            <person name="Gibbs R."/>
        </authorList>
    </citation>
    <scope>NUCLEOTIDE SEQUENCE</scope>
    <source>
        <strain evidence="2">Sampled in the wild</strain>
    </source>
</reference>
<dbReference type="EMBL" id="KZ308182">
    <property type="protein sequence ID" value="KAG8224010.1"/>
    <property type="molecule type" value="Genomic_DNA"/>
</dbReference>
<dbReference type="Proteomes" id="UP000792457">
    <property type="component" value="Unassembled WGS sequence"/>
</dbReference>
<feature type="chain" id="PRO_5035419812" evidence="1">
    <location>
        <begin position="23"/>
        <end position="127"/>
    </location>
</feature>
<evidence type="ECO:0000313" key="2">
    <source>
        <dbReference type="EMBL" id="KAG8224010.1"/>
    </source>
</evidence>
<feature type="signal peptide" evidence="1">
    <location>
        <begin position="1"/>
        <end position="22"/>
    </location>
</feature>
<comment type="caution">
    <text evidence="2">The sequence shown here is derived from an EMBL/GenBank/DDBJ whole genome shotgun (WGS) entry which is preliminary data.</text>
</comment>
<gene>
    <name evidence="2" type="ORF">J437_LFUL001087</name>
</gene>